<dbReference type="SUPFAM" id="SSF50800">
    <property type="entry name" value="PK beta-barrel domain-like"/>
    <property type="match status" value="1"/>
</dbReference>
<dbReference type="PANTHER" id="PTHR30212">
    <property type="entry name" value="PROTEIN YIIM"/>
    <property type="match status" value="1"/>
</dbReference>
<dbReference type="PANTHER" id="PTHR30212:SF2">
    <property type="entry name" value="PROTEIN YIIM"/>
    <property type="match status" value="1"/>
</dbReference>
<feature type="domain" description="MOSC" evidence="1">
    <location>
        <begin position="26"/>
        <end position="160"/>
    </location>
</feature>
<name>A0A4V3W7W4_9HYPH</name>
<gene>
    <name evidence="2" type="ORF">E6C51_13450</name>
</gene>
<dbReference type="Gene3D" id="2.40.33.20">
    <property type="entry name" value="PK beta-barrel domain-like"/>
    <property type="match status" value="1"/>
</dbReference>
<dbReference type="InterPro" id="IPR052353">
    <property type="entry name" value="Benzoxazolinone_Detox_Enz"/>
</dbReference>
<sequence length="203" mass="22472">MKITAVCLGQPQKLEGKSYKTGIFKAPVTGPVMVDAHGLVGDSILNRKHHGGLDQAIYLEGSLTLNWWQEQLGTALEPGTFGENLVIDGLDNRDLAVGDRLQIGDILLEISAPRIPCATFSARMQDARFAKRYTQAERPGAYCRVLQGGWVQTEMDVFHAPFAQDRLMLKDMMGVAFKSLSQEQKARYLALPIAERIRAQVNT</sequence>
<accession>A0A4V3W7W4</accession>
<dbReference type="GO" id="GO:0030170">
    <property type="term" value="F:pyridoxal phosphate binding"/>
    <property type="evidence" value="ECO:0007669"/>
    <property type="project" value="InterPro"/>
</dbReference>
<evidence type="ECO:0000259" key="1">
    <source>
        <dbReference type="PROSITE" id="PS51340"/>
    </source>
</evidence>
<comment type="caution">
    <text evidence="2">The sequence shown here is derived from an EMBL/GenBank/DDBJ whole genome shotgun (WGS) entry which is preliminary data.</text>
</comment>
<protein>
    <submittedName>
        <fullName evidence="2">MOSC domain-containing protein</fullName>
    </submittedName>
</protein>
<dbReference type="AlphaFoldDB" id="A0A4V3W7W4"/>
<evidence type="ECO:0000313" key="2">
    <source>
        <dbReference type="EMBL" id="THF48886.1"/>
    </source>
</evidence>
<dbReference type="InterPro" id="IPR011037">
    <property type="entry name" value="Pyrv_Knase-like_insert_dom_sf"/>
</dbReference>
<dbReference type="EMBL" id="SSOA01000007">
    <property type="protein sequence ID" value="THF48886.1"/>
    <property type="molecule type" value="Genomic_DNA"/>
</dbReference>
<dbReference type="Pfam" id="PF03473">
    <property type="entry name" value="MOSC"/>
    <property type="match status" value="1"/>
</dbReference>
<organism evidence="2 3">
    <name type="scientific">Allorhizobium terrae</name>
    <dbReference type="NCBI Taxonomy" id="1848972"/>
    <lineage>
        <taxon>Bacteria</taxon>
        <taxon>Pseudomonadati</taxon>
        <taxon>Pseudomonadota</taxon>
        <taxon>Alphaproteobacteria</taxon>
        <taxon>Hyphomicrobiales</taxon>
        <taxon>Rhizobiaceae</taxon>
        <taxon>Rhizobium/Agrobacterium group</taxon>
        <taxon>Allorhizobium</taxon>
    </lineage>
</organism>
<dbReference type="PROSITE" id="PS51340">
    <property type="entry name" value="MOSC"/>
    <property type="match status" value="1"/>
</dbReference>
<proteinExistence type="predicted"/>
<dbReference type="InterPro" id="IPR005302">
    <property type="entry name" value="MoCF_Sase_C"/>
</dbReference>
<dbReference type="RefSeq" id="WP_190236350.1">
    <property type="nucleotide sequence ID" value="NZ_SSOA01000007.1"/>
</dbReference>
<dbReference type="GO" id="GO:0003824">
    <property type="term" value="F:catalytic activity"/>
    <property type="evidence" value="ECO:0007669"/>
    <property type="project" value="InterPro"/>
</dbReference>
<evidence type="ECO:0000313" key="3">
    <source>
        <dbReference type="Proteomes" id="UP000310754"/>
    </source>
</evidence>
<dbReference type="Proteomes" id="UP000310754">
    <property type="component" value="Unassembled WGS sequence"/>
</dbReference>
<dbReference type="GO" id="GO:0030151">
    <property type="term" value="F:molybdenum ion binding"/>
    <property type="evidence" value="ECO:0007669"/>
    <property type="project" value="InterPro"/>
</dbReference>
<keyword evidence="3" id="KW-1185">Reference proteome</keyword>
<reference evidence="2 3" key="1">
    <citation type="submission" date="2019-04" db="EMBL/GenBank/DDBJ databases">
        <title>Rhizobium terrae sp. nov., isolated from a paddy soil.</title>
        <authorList>
            <person name="Lin S.-Y."/>
            <person name="Hameed A."/>
            <person name="Huang H.-I."/>
            <person name="Young C.-C."/>
        </authorList>
    </citation>
    <scope>NUCLEOTIDE SEQUENCE [LARGE SCALE GENOMIC DNA]</scope>
    <source>
        <strain evidence="2 3">CC-HIH110</strain>
    </source>
</reference>